<feature type="coiled-coil region" evidence="1">
    <location>
        <begin position="164"/>
        <end position="200"/>
    </location>
</feature>
<evidence type="ECO:0000313" key="3">
    <source>
        <dbReference type="EMBL" id="EFN61857.1"/>
    </source>
</evidence>
<keyword evidence="4" id="KW-1185">Reference proteome</keyword>
<evidence type="ECO:0000313" key="4">
    <source>
        <dbReference type="Proteomes" id="UP000000311"/>
    </source>
</evidence>
<accession>E2AXH2</accession>
<sequence length="420" mass="48800">MEHIKNQDVSEGKLSLVSKKRTGSKRNVSVKMDNPPLTCKTEAMQQQMTNVKASCDEIITKSSKADCICIPVYTLQSENFATLSEKNVKEIKDVRKQLKQNKNEKEKEKKSKKKLKNIRAAQQQMTTVKMSHNEIIIKPKADCIRVPVYNLQSENFAPLFEKNVKEVRDVRKKLEQNKNEDKKEKKSKKKLKNIEAAQQQMITTVEMSHNEIIIKPKACVRVYTPQSKNFVTLSEKNDKKIKYVPEKFVQNKEELKNAKVIQEQITTNTKTAGVEMTLVPNKIDDKKCELMKQDAHLRTNRLYVIEKMKQKMNENDVSSYTKNTSKISKVVKVSRKDYITLPSVTLQMIRMKEEDYHITPPPINFAGKSDKSMKLLKKTKEYDKDSLINLMEDFDSIKNMINKTIIKMWELLEDMKTNDL</sequence>
<dbReference type="InParanoid" id="E2AXH2"/>
<proteinExistence type="predicted"/>
<evidence type="ECO:0000256" key="2">
    <source>
        <dbReference type="SAM" id="MobiDB-lite"/>
    </source>
</evidence>
<feature type="region of interest" description="Disordered" evidence="2">
    <location>
        <begin position="97"/>
        <end position="118"/>
    </location>
</feature>
<dbReference type="OrthoDB" id="425555at2759"/>
<dbReference type="EMBL" id="GL443583">
    <property type="protein sequence ID" value="EFN61857.1"/>
    <property type="molecule type" value="Genomic_DNA"/>
</dbReference>
<feature type="compositionally biased region" description="Basic and acidic residues" evidence="2">
    <location>
        <begin position="97"/>
        <end position="109"/>
    </location>
</feature>
<reference evidence="3 4" key="1">
    <citation type="journal article" date="2010" name="Science">
        <title>Genomic comparison of the ants Camponotus floridanus and Harpegnathos saltator.</title>
        <authorList>
            <person name="Bonasio R."/>
            <person name="Zhang G."/>
            <person name="Ye C."/>
            <person name="Mutti N.S."/>
            <person name="Fang X."/>
            <person name="Qin N."/>
            <person name="Donahue G."/>
            <person name="Yang P."/>
            <person name="Li Q."/>
            <person name="Li C."/>
            <person name="Zhang P."/>
            <person name="Huang Z."/>
            <person name="Berger S.L."/>
            <person name="Reinberg D."/>
            <person name="Wang J."/>
            <person name="Liebig J."/>
        </authorList>
    </citation>
    <scope>NUCLEOTIDE SEQUENCE [LARGE SCALE GENOMIC DNA]</scope>
    <source>
        <strain evidence="4">C129</strain>
    </source>
</reference>
<feature type="region of interest" description="Disordered" evidence="2">
    <location>
        <begin position="1"/>
        <end position="35"/>
    </location>
</feature>
<feature type="compositionally biased region" description="Basic and acidic residues" evidence="2">
    <location>
        <begin position="1"/>
        <end position="11"/>
    </location>
</feature>
<protein>
    <submittedName>
        <fullName evidence="3">Uncharacterized protein</fullName>
    </submittedName>
</protein>
<evidence type="ECO:0000256" key="1">
    <source>
        <dbReference type="SAM" id="Coils"/>
    </source>
</evidence>
<dbReference type="AlphaFoldDB" id="E2AXH2"/>
<gene>
    <name evidence="3" type="ORF">EAG_13446</name>
</gene>
<organism evidence="4">
    <name type="scientific">Camponotus floridanus</name>
    <name type="common">Florida carpenter ant</name>
    <dbReference type="NCBI Taxonomy" id="104421"/>
    <lineage>
        <taxon>Eukaryota</taxon>
        <taxon>Metazoa</taxon>
        <taxon>Ecdysozoa</taxon>
        <taxon>Arthropoda</taxon>
        <taxon>Hexapoda</taxon>
        <taxon>Insecta</taxon>
        <taxon>Pterygota</taxon>
        <taxon>Neoptera</taxon>
        <taxon>Endopterygota</taxon>
        <taxon>Hymenoptera</taxon>
        <taxon>Apocrita</taxon>
        <taxon>Aculeata</taxon>
        <taxon>Formicoidea</taxon>
        <taxon>Formicidae</taxon>
        <taxon>Formicinae</taxon>
        <taxon>Camponotus</taxon>
    </lineage>
</organism>
<name>E2AXH2_CAMFO</name>
<keyword evidence="1" id="KW-0175">Coiled coil</keyword>
<dbReference type="Proteomes" id="UP000000311">
    <property type="component" value="Unassembled WGS sequence"/>
</dbReference>